<dbReference type="EMBL" id="OMOQ01000001">
    <property type="protein sequence ID" value="SPH17381.1"/>
    <property type="molecule type" value="Genomic_DNA"/>
</dbReference>
<dbReference type="AlphaFoldDB" id="A0A2R8B407"/>
<evidence type="ECO:0000313" key="2">
    <source>
        <dbReference type="Proteomes" id="UP000244924"/>
    </source>
</evidence>
<proteinExistence type="predicted"/>
<evidence type="ECO:0000313" key="1">
    <source>
        <dbReference type="EMBL" id="SPH17381.1"/>
    </source>
</evidence>
<dbReference type="Proteomes" id="UP000244924">
    <property type="component" value="Unassembled WGS sequence"/>
</dbReference>
<dbReference type="OrthoDB" id="9775358at2"/>
<gene>
    <name evidence="1" type="ORF">DEA8626_00899</name>
</gene>
<sequence>MEALIDLLFAWLDNNSTYRTANLPPPEIVELSPRELTRQYYSDAPDLLPASGIDKRVFALYSTVDGAAGKIYVLRAAEVDGAEDYDDARENPIWREMVLHELIHHAQWQTEVMQSWPCRNVGERDAYLLGGKYLEQTGTDDPLPNRKLLARLYARC</sequence>
<reference evidence="1 2" key="1">
    <citation type="submission" date="2018-03" db="EMBL/GenBank/DDBJ databases">
        <authorList>
            <person name="Keele B.F."/>
        </authorList>
    </citation>
    <scope>NUCLEOTIDE SEQUENCE [LARGE SCALE GENOMIC DNA]</scope>
    <source>
        <strain evidence="1 2">CECT 8626</strain>
    </source>
</reference>
<protein>
    <submittedName>
        <fullName evidence="1">Uncharacterized protein</fullName>
    </submittedName>
</protein>
<name>A0A2R8B407_9RHOB</name>
<dbReference type="RefSeq" id="WP_108851835.1">
    <property type="nucleotide sequence ID" value="NZ_OMOQ01000001.1"/>
</dbReference>
<accession>A0A2R8B407</accession>
<organism evidence="1 2">
    <name type="scientific">Albidovulum aquaemixtae</name>
    <dbReference type="NCBI Taxonomy" id="1542388"/>
    <lineage>
        <taxon>Bacteria</taxon>
        <taxon>Pseudomonadati</taxon>
        <taxon>Pseudomonadota</taxon>
        <taxon>Alphaproteobacteria</taxon>
        <taxon>Rhodobacterales</taxon>
        <taxon>Paracoccaceae</taxon>
        <taxon>Albidovulum</taxon>
    </lineage>
</organism>
<keyword evidence="2" id="KW-1185">Reference proteome</keyword>